<keyword evidence="27" id="KW-1185">Reference proteome</keyword>
<evidence type="ECO:0000256" key="13">
    <source>
        <dbReference type="ARBA" id="ARBA00022989"/>
    </source>
</evidence>
<dbReference type="PROSITE" id="PS50927">
    <property type="entry name" value="BULB_LECTIN"/>
    <property type="match status" value="1"/>
</dbReference>
<keyword evidence="15" id="KW-1015">Disulfide bond</keyword>
<dbReference type="Gene3D" id="1.10.510.10">
    <property type="entry name" value="Transferase(Phosphotransferase) domain 1"/>
    <property type="match status" value="1"/>
</dbReference>
<dbReference type="InterPro" id="IPR003609">
    <property type="entry name" value="Pan_app"/>
</dbReference>
<evidence type="ECO:0000259" key="25">
    <source>
        <dbReference type="PROSITE" id="PS50927"/>
    </source>
</evidence>
<dbReference type="EMBL" id="CAJGYO010000005">
    <property type="protein sequence ID" value="CAD6229578.1"/>
    <property type="molecule type" value="Genomic_DNA"/>
</dbReference>
<evidence type="ECO:0000256" key="1">
    <source>
        <dbReference type="ARBA" id="ARBA00004251"/>
    </source>
</evidence>
<evidence type="ECO:0000256" key="22">
    <source>
        <dbReference type="SAM" id="Phobius"/>
    </source>
</evidence>
<evidence type="ECO:0000256" key="10">
    <source>
        <dbReference type="ARBA" id="ARBA00022741"/>
    </source>
</evidence>
<feature type="compositionally biased region" description="Low complexity" evidence="21">
    <location>
        <begin position="495"/>
        <end position="504"/>
    </location>
</feature>
<keyword evidence="16" id="KW-0675">Receptor</keyword>
<dbReference type="GO" id="GO:0030246">
    <property type="term" value="F:carbohydrate binding"/>
    <property type="evidence" value="ECO:0007669"/>
    <property type="project" value="UniProtKB-KW"/>
</dbReference>
<sequence length="858" mass="94588">MRARTLSLLLLLLAAAASSFTPSTSTDTIYRNTSLTGNQTLVSAGGIYALGFFSPAGADGRTYLGIWYASIPGPTTVVWVANRRDPVVNSPAALQLSDGGRLVILDGNNDTVWSSAVPTVGNVTAAQLLDTGNLVLSADGSGSWPSVAWQSFDYPTDTLLPGMKLGVDTRAGITRNITAWRSPSDPSPGDVTFKLVIGGLPQFFLLRGATRVYTSGPWNGDILTGVPYLKAHDFTFKLVYSPDETYYSYFIREPSLLSRLVVDGAATQLKRFSLNNGAWSSFWYYPTDQCDYYAKCGPFGYCDTDRSPPCSCLPGFVPRSPDQWSQREWSAGCVRRTNLSCDGGDGDGFWVVNRMKLPQATDATVYAGMTLDQCRQACLGNCSCWGVRRREQQRRDRRRDVYIRLAQSDIDALKAAAADNHQRSHKSKLIIIIVATISGVLFLLAAVGCCCFWMKKASRKGEGEDMASSLPPSTADFALPYRVRSQPSLSPPPSRIRSQPSLSPVRDHKQLLDASEETRYYSDKDVDLPLFELEVTLAATDNFAEHKRIGAGGFGPVYMGHLPDGREIAVKRLGAHSGQGLPEFKNEVLLIAKLQHRNLVQLLGCCIEEEEMLLVYEYMPNKSLDFFLFEKSRRALLDWEMRMTIIEGVAQGLIYLHKHSRLRIIHRDLKASNILLDTDMNPKISDFGMARIFDPKGTQANTKRVVGTYGYMAPEYAMAGNFSTKSDVFSYGVLLLEIISGMRNAGSRRHGNSVSLLGYAWELWNEGRCHELIDTPLHGRCPENVALKCIHVSLLCVQEQAADRPSMTEIISMITNGSAILPDPKQPGFLSMLVPNETDIAEETCSLNGLSVTILDGR</sequence>
<dbReference type="FunFam" id="3.30.200.20:FF:000195">
    <property type="entry name" value="G-type lectin S-receptor-like serine/threonine-protein kinase"/>
    <property type="match status" value="1"/>
</dbReference>
<keyword evidence="2" id="KW-1003">Cell membrane</keyword>
<dbReference type="CDD" id="cd01098">
    <property type="entry name" value="PAN_AP_plant"/>
    <property type="match status" value="1"/>
</dbReference>
<keyword evidence="5" id="KW-0597">Phosphoprotein</keyword>
<evidence type="ECO:0000256" key="15">
    <source>
        <dbReference type="ARBA" id="ARBA00023157"/>
    </source>
</evidence>
<evidence type="ECO:0000256" key="17">
    <source>
        <dbReference type="ARBA" id="ARBA00023180"/>
    </source>
</evidence>
<reference evidence="26" key="1">
    <citation type="submission" date="2020-10" db="EMBL/GenBank/DDBJ databases">
        <authorList>
            <person name="Han B."/>
            <person name="Lu T."/>
            <person name="Zhao Q."/>
            <person name="Huang X."/>
            <person name="Zhao Y."/>
        </authorList>
    </citation>
    <scope>NUCLEOTIDE SEQUENCE</scope>
</reference>
<dbReference type="GO" id="GO:0004674">
    <property type="term" value="F:protein serine/threonine kinase activity"/>
    <property type="evidence" value="ECO:0007669"/>
    <property type="project" value="UniProtKB-KW"/>
</dbReference>
<dbReference type="Pfam" id="PF08276">
    <property type="entry name" value="PAN_2"/>
    <property type="match status" value="1"/>
</dbReference>
<evidence type="ECO:0000256" key="4">
    <source>
        <dbReference type="ARBA" id="ARBA00022536"/>
    </source>
</evidence>
<evidence type="ECO:0000256" key="8">
    <source>
        <dbReference type="ARBA" id="ARBA00022729"/>
    </source>
</evidence>
<dbReference type="Pfam" id="PF11883">
    <property type="entry name" value="DUF3403"/>
    <property type="match status" value="1"/>
</dbReference>
<comment type="similarity">
    <text evidence="20">Belongs to the protein kinase superfamily. Ser/Thr protein kinase family.</text>
</comment>
<dbReference type="SMART" id="SM00220">
    <property type="entry name" value="S_TKc"/>
    <property type="match status" value="1"/>
</dbReference>
<evidence type="ECO:0000256" key="2">
    <source>
        <dbReference type="ARBA" id="ARBA00022475"/>
    </source>
</evidence>
<dbReference type="Pfam" id="PF00954">
    <property type="entry name" value="S_locus_glycop"/>
    <property type="match status" value="1"/>
</dbReference>
<comment type="subcellular location">
    <subcellularLocation>
        <location evidence="1">Cell membrane</location>
        <topology evidence="1">Single-pass type I membrane protein</topology>
    </subcellularLocation>
</comment>
<dbReference type="CDD" id="cd14066">
    <property type="entry name" value="STKc_IRAK"/>
    <property type="match status" value="1"/>
</dbReference>
<dbReference type="FunFam" id="1.10.510.10:FF:000060">
    <property type="entry name" value="G-type lectin S-receptor-like serine/threonine-protein kinase"/>
    <property type="match status" value="1"/>
</dbReference>
<evidence type="ECO:0000256" key="12">
    <source>
        <dbReference type="ARBA" id="ARBA00022840"/>
    </source>
</evidence>
<dbReference type="InterPro" id="IPR008271">
    <property type="entry name" value="Ser/Thr_kinase_AS"/>
</dbReference>
<keyword evidence="17" id="KW-0325">Glycoprotein</keyword>
<feature type="region of interest" description="Disordered" evidence="21">
    <location>
        <begin position="484"/>
        <end position="507"/>
    </location>
</feature>
<evidence type="ECO:0000256" key="21">
    <source>
        <dbReference type="SAM" id="MobiDB-lite"/>
    </source>
</evidence>
<feature type="domain" description="Protein kinase" evidence="24">
    <location>
        <begin position="543"/>
        <end position="821"/>
    </location>
</feature>
<dbReference type="Pfam" id="PF01453">
    <property type="entry name" value="B_lectin"/>
    <property type="match status" value="1"/>
</dbReference>
<dbReference type="GO" id="GO:0005886">
    <property type="term" value="C:plasma membrane"/>
    <property type="evidence" value="ECO:0007669"/>
    <property type="project" value="UniProtKB-SubCell"/>
</dbReference>
<dbReference type="SMART" id="SM00108">
    <property type="entry name" value="B_lectin"/>
    <property type="match status" value="1"/>
</dbReference>
<dbReference type="InterPro" id="IPR024171">
    <property type="entry name" value="SRK-like_kinase"/>
</dbReference>
<dbReference type="SUPFAM" id="SSF56112">
    <property type="entry name" value="Protein kinase-like (PK-like)"/>
    <property type="match status" value="1"/>
</dbReference>
<dbReference type="PIRSF" id="PIRSF000641">
    <property type="entry name" value="SRK"/>
    <property type="match status" value="1"/>
</dbReference>
<evidence type="ECO:0000256" key="5">
    <source>
        <dbReference type="ARBA" id="ARBA00022553"/>
    </source>
</evidence>
<evidence type="ECO:0000256" key="6">
    <source>
        <dbReference type="ARBA" id="ARBA00022679"/>
    </source>
</evidence>
<dbReference type="Proteomes" id="UP000604825">
    <property type="component" value="Unassembled WGS sequence"/>
</dbReference>
<evidence type="ECO:0000256" key="18">
    <source>
        <dbReference type="ARBA" id="ARBA00047899"/>
    </source>
</evidence>
<keyword evidence="3 20" id="KW-0723">Serine/threonine-protein kinase</keyword>
<dbReference type="CDD" id="cd00028">
    <property type="entry name" value="B_lectin"/>
    <property type="match status" value="1"/>
</dbReference>
<feature type="domain" description="Bulb-type lectin" evidence="25">
    <location>
        <begin position="26"/>
        <end position="149"/>
    </location>
</feature>
<dbReference type="EC" id="2.7.11.1" evidence="20"/>
<evidence type="ECO:0000256" key="23">
    <source>
        <dbReference type="SAM" id="SignalP"/>
    </source>
</evidence>
<feature type="chain" id="PRO_5032593633" description="Receptor-like serine/threonine-protein kinase" evidence="23">
    <location>
        <begin position="20"/>
        <end position="858"/>
    </location>
</feature>
<dbReference type="InterPro" id="IPR000719">
    <property type="entry name" value="Prot_kinase_dom"/>
</dbReference>
<keyword evidence="14 22" id="KW-0472">Membrane</keyword>
<dbReference type="AlphaFoldDB" id="A0A811NYM2"/>
<evidence type="ECO:0000256" key="7">
    <source>
        <dbReference type="ARBA" id="ARBA00022692"/>
    </source>
</evidence>
<keyword evidence="4" id="KW-0245">EGF-like domain</keyword>
<feature type="signal peptide" evidence="23">
    <location>
        <begin position="1"/>
        <end position="19"/>
    </location>
</feature>
<evidence type="ECO:0000259" key="24">
    <source>
        <dbReference type="PROSITE" id="PS50011"/>
    </source>
</evidence>
<dbReference type="SUPFAM" id="SSF51110">
    <property type="entry name" value="alpha-D-mannose-specific plant lectins"/>
    <property type="match status" value="1"/>
</dbReference>
<dbReference type="InterPro" id="IPR036426">
    <property type="entry name" value="Bulb-type_lectin_dom_sf"/>
</dbReference>
<evidence type="ECO:0000256" key="11">
    <source>
        <dbReference type="ARBA" id="ARBA00022777"/>
    </source>
</evidence>
<gene>
    <name evidence="26" type="ORF">NCGR_LOCUS20096</name>
</gene>
<dbReference type="InterPro" id="IPR001245">
    <property type="entry name" value="Ser-Thr/Tyr_kinase_cat_dom"/>
</dbReference>
<protein>
    <recommendedName>
        <fullName evidence="20">Receptor-like serine/threonine-protein kinase</fullName>
        <ecNumber evidence="20">2.7.11.1</ecNumber>
    </recommendedName>
</protein>
<dbReference type="InterPro" id="IPR001480">
    <property type="entry name" value="Bulb-type_lectin_dom"/>
</dbReference>
<keyword evidence="12 20" id="KW-0067">ATP-binding</keyword>
<evidence type="ECO:0000256" key="16">
    <source>
        <dbReference type="ARBA" id="ARBA00023170"/>
    </source>
</evidence>
<accession>A0A811NYM2</accession>
<keyword evidence="6 20" id="KW-0808">Transferase</keyword>
<feature type="transmembrane region" description="Helical" evidence="22">
    <location>
        <begin position="429"/>
        <end position="454"/>
    </location>
</feature>
<dbReference type="Pfam" id="PF07714">
    <property type="entry name" value="PK_Tyr_Ser-Thr"/>
    <property type="match status" value="1"/>
</dbReference>
<organism evidence="26 27">
    <name type="scientific">Miscanthus lutarioriparius</name>
    <dbReference type="NCBI Taxonomy" id="422564"/>
    <lineage>
        <taxon>Eukaryota</taxon>
        <taxon>Viridiplantae</taxon>
        <taxon>Streptophyta</taxon>
        <taxon>Embryophyta</taxon>
        <taxon>Tracheophyta</taxon>
        <taxon>Spermatophyta</taxon>
        <taxon>Magnoliopsida</taxon>
        <taxon>Liliopsida</taxon>
        <taxon>Poales</taxon>
        <taxon>Poaceae</taxon>
        <taxon>PACMAD clade</taxon>
        <taxon>Panicoideae</taxon>
        <taxon>Andropogonodae</taxon>
        <taxon>Andropogoneae</taxon>
        <taxon>Saccharinae</taxon>
        <taxon>Miscanthus</taxon>
    </lineage>
</organism>
<dbReference type="InterPro" id="IPR011009">
    <property type="entry name" value="Kinase-like_dom_sf"/>
</dbReference>
<dbReference type="Gene3D" id="2.90.10.10">
    <property type="entry name" value="Bulb-type lectin domain"/>
    <property type="match status" value="1"/>
</dbReference>
<evidence type="ECO:0000256" key="20">
    <source>
        <dbReference type="PIRNR" id="PIRNR000641"/>
    </source>
</evidence>
<proteinExistence type="inferred from homology"/>
<evidence type="ECO:0000313" key="27">
    <source>
        <dbReference type="Proteomes" id="UP000604825"/>
    </source>
</evidence>
<dbReference type="PANTHER" id="PTHR27002">
    <property type="entry name" value="RECEPTOR-LIKE SERINE/THREONINE-PROTEIN KINASE SD1-8"/>
    <property type="match status" value="1"/>
</dbReference>
<dbReference type="GO" id="GO:0051707">
    <property type="term" value="P:response to other organism"/>
    <property type="evidence" value="ECO:0007669"/>
    <property type="project" value="UniProtKB-ARBA"/>
</dbReference>
<keyword evidence="10 20" id="KW-0547">Nucleotide-binding</keyword>
<comment type="catalytic activity">
    <reaction evidence="18 20">
        <text>L-threonyl-[protein] + ATP = O-phospho-L-threonyl-[protein] + ADP + H(+)</text>
        <dbReference type="Rhea" id="RHEA:46608"/>
        <dbReference type="Rhea" id="RHEA-COMP:11060"/>
        <dbReference type="Rhea" id="RHEA-COMP:11605"/>
        <dbReference type="ChEBI" id="CHEBI:15378"/>
        <dbReference type="ChEBI" id="CHEBI:30013"/>
        <dbReference type="ChEBI" id="CHEBI:30616"/>
        <dbReference type="ChEBI" id="CHEBI:61977"/>
        <dbReference type="ChEBI" id="CHEBI:456216"/>
        <dbReference type="EC" id="2.7.11.1"/>
    </reaction>
</comment>
<keyword evidence="7 22" id="KW-0812">Transmembrane</keyword>
<evidence type="ECO:0000256" key="14">
    <source>
        <dbReference type="ARBA" id="ARBA00023136"/>
    </source>
</evidence>
<evidence type="ECO:0000256" key="9">
    <source>
        <dbReference type="ARBA" id="ARBA00022734"/>
    </source>
</evidence>
<evidence type="ECO:0000256" key="3">
    <source>
        <dbReference type="ARBA" id="ARBA00022527"/>
    </source>
</evidence>
<dbReference type="PROSITE" id="PS00108">
    <property type="entry name" value="PROTEIN_KINASE_ST"/>
    <property type="match status" value="1"/>
</dbReference>
<dbReference type="GO" id="GO:0048544">
    <property type="term" value="P:recognition of pollen"/>
    <property type="evidence" value="ECO:0007669"/>
    <property type="project" value="InterPro"/>
</dbReference>
<comment type="catalytic activity">
    <reaction evidence="19 20">
        <text>L-seryl-[protein] + ATP = O-phospho-L-seryl-[protein] + ADP + H(+)</text>
        <dbReference type="Rhea" id="RHEA:17989"/>
        <dbReference type="Rhea" id="RHEA-COMP:9863"/>
        <dbReference type="Rhea" id="RHEA-COMP:11604"/>
        <dbReference type="ChEBI" id="CHEBI:15378"/>
        <dbReference type="ChEBI" id="CHEBI:29999"/>
        <dbReference type="ChEBI" id="CHEBI:30616"/>
        <dbReference type="ChEBI" id="CHEBI:83421"/>
        <dbReference type="ChEBI" id="CHEBI:456216"/>
        <dbReference type="EC" id="2.7.11.1"/>
    </reaction>
</comment>
<dbReference type="InterPro" id="IPR021820">
    <property type="entry name" value="S-locus_recpt_kinase_C"/>
</dbReference>
<dbReference type="PROSITE" id="PS50011">
    <property type="entry name" value="PROTEIN_KINASE_DOM"/>
    <property type="match status" value="1"/>
</dbReference>
<evidence type="ECO:0000313" key="26">
    <source>
        <dbReference type="EMBL" id="CAD6229578.1"/>
    </source>
</evidence>
<keyword evidence="13 22" id="KW-1133">Transmembrane helix</keyword>
<name>A0A811NYM2_9POAL</name>
<dbReference type="GO" id="GO:0005524">
    <property type="term" value="F:ATP binding"/>
    <property type="evidence" value="ECO:0007669"/>
    <property type="project" value="UniProtKB-KW"/>
</dbReference>
<keyword evidence="11 20" id="KW-0418">Kinase</keyword>
<comment type="caution">
    <text evidence="26">The sequence shown here is derived from an EMBL/GenBank/DDBJ whole genome shotgun (WGS) entry which is preliminary data.</text>
</comment>
<dbReference type="InterPro" id="IPR000858">
    <property type="entry name" value="S_locus_glycoprot_dom"/>
</dbReference>
<dbReference type="Gene3D" id="3.30.200.20">
    <property type="entry name" value="Phosphorylase Kinase, domain 1"/>
    <property type="match status" value="1"/>
</dbReference>
<dbReference type="PANTHER" id="PTHR27002:SF716">
    <property type="entry name" value="RECEPTOR-LIKE SERINE_THREONINE-PROTEIN KINASE"/>
    <property type="match status" value="1"/>
</dbReference>
<keyword evidence="8 23" id="KW-0732">Signal</keyword>
<dbReference type="FunFam" id="2.90.10.10:FF:000009">
    <property type="entry name" value="Receptor-like serine/threonine-protein kinase SD1-8"/>
    <property type="match status" value="1"/>
</dbReference>
<dbReference type="OrthoDB" id="785331at2759"/>
<keyword evidence="9" id="KW-0430">Lectin</keyword>
<evidence type="ECO:0000256" key="19">
    <source>
        <dbReference type="ARBA" id="ARBA00048679"/>
    </source>
</evidence>